<feature type="region of interest" description="Disordered" evidence="9">
    <location>
        <begin position="234"/>
        <end position="260"/>
    </location>
</feature>
<evidence type="ECO:0000313" key="12">
    <source>
        <dbReference type="EMBL" id="OIW06524.1"/>
    </source>
</evidence>
<dbReference type="Gene3D" id="3.30.1370.10">
    <property type="entry name" value="K Homology domain, type 1"/>
    <property type="match status" value="2"/>
</dbReference>
<evidence type="ECO:0000313" key="13">
    <source>
        <dbReference type="Proteomes" id="UP000188354"/>
    </source>
</evidence>
<feature type="compositionally biased region" description="Basic residues" evidence="9">
    <location>
        <begin position="234"/>
        <end position="246"/>
    </location>
</feature>
<dbReference type="GO" id="GO:0006364">
    <property type="term" value="P:rRNA processing"/>
    <property type="evidence" value="ECO:0007669"/>
    <property type="project" value="UniProtKB-KW"/>
</dbReference>
<keyword evidence="5 8" id="KW-0694">RNA-binding</keyword>
<keyword evidence="7 8" id="KW-0687">Ribonucleoprotein</keyword>
<accession>A0A1J7H1S1</accession>
<feature type="compositionally biased region" description="Polar residues" evidence="9">
    <location>
        <begin position="345"/>
        <end position="358"/>
    </location>
</feature>
<dbReference type="PIRSF" id="PIRSF006515">
    <property type="entry name" value="KRR1"/>
    <property type="match status" value="1"/>
</dbReference>
<name>A0A1J7H1S1_LUPAN</name>
<comment type="similarity">
    <text evidence="2 8">Belongs to the KRR1 family.</text>
</comment>
<keyword evidence="4 8" id="KW-0698">rRNA processing</keyword>
<evidence type="ECO:0000259" key="11">
    <source>
        <dbReference type="Pfam" id="PF21800"/>
    </source>
</evidence>
<dbReference type="PANTHER" id="PTHR12581:SF0">
    <property type="entry name" value="KRR1 SMALL SUBUNIT PROCESSOME COMPONENT HOMOLOG"/>
    <property type="match status" value="1"/>
</dbReference>
<evidence type="ECO:0000256" key="2">
    <source>
        <dbReference type="ARBA" id="ARBA00009344"/>
    </source>
</evidence>
<evidence type="ECO:0000259" key="10">
    <source>
        <dbReference type="Pfam" id="PF17903"/>
    </source>
</evidence>
<feature type="region of interest" description="Disordered" evidence="9">
    <location>
        <begin position="1"/>
        <end position="37"/>
    </location>
</feature>
<sequence length="369" mass="42559">MDDEIDANGETIINEENAPKEKRKVKHDKPKPWDDDPNIDHWKVHKFDPSWNEGGMLEVSSFSTLFPQYREKYLQQAWPLVKSSLKEFGVSCQLNLVEGSMTVTTTRKTRDPYIIVKARDLIKLLSRSVPAPQAIKILDDEVQCDIIKISGMVRNKALEILTGCYILVQGNTVAAMGSFKGLKQVRRIVEECMLNKMHPVYNIKILMMRKELEKDPALAQENWDRFLPKFKKKNVKQKKVNTKQKKPYTPFPPPQPPSKVDIQLETGEYFLSDKKKSQKKWQEKQEKQAEKTAENKRKRDEAFIPPKEPAKLADKSEVANNNVADIAMSLKKKAKKFGERKSEENLNAETYIIGSSEQVSRKKSKKQRT</sequence>
<dbReference type="InterPro" id="IPR036612">
    <property type="entry name" value="KH_dom_type_1_sf"/>
</dbReference>
<feature type="region of interest" description="Disordered" evidence="9">
    <location>
        <begin position="334"/>
        <end position="369"/>
    </location>
</feature>
<dbReference type="Pfam" id="PF17903">
    <property type="entry name" value="KH_KRR1_1st"/>
    <property type="match status" value="1"/>
</dbReference>
<dbReference type="CDD" id="cd22394">
    <property type="entry name" value="KH-I_KRR1_rpt2"/>
    <property type="match status" value="1"/>
</dbReference>
<dbReference type="InterPro" id="IPR041174">
    <property type="entry name" value="KRR1-like_KH1"/>
</dbReference>
<organism evidence="12 13">
    <name type="scientific">Lupinus angustifolius</name>
    <name type="common">Narrow-leaved blue lupine</name>
    <dbReference type="NCBI Taxonomy" id="3871"/>
    <lineage>
        <taxon>Eukaryota</taxon>
        <taxon>Viridiplantae</taxon>
        <taxon>Streptophyta</taxon>
        <taxon>Embryophyta</taxon>
        <taxon>Tracheophyta</taxon>
        <taxon>Spermatophyta</taxon>
        <taxon>Magnoliopsida</taxon>
        <taxon>eudicotyledons</taxon>
        <taxon>Gunneridae</taxon>
        <taxon>Pentapetalae</taxon>
        <taxon>rosids</taxon>
        <taxon>fabids</taxon>
        <taxon>Fabales</taxon>
        <taxon>Fabaceae</taxon>
        <taxon>Papilionoideae</taxon>
        <taxon>50 kb inversion clade</taxon>
        <taxon>genistoids sensu lato</taxon>
        <taxon>core genistoids</taxon>
        <taxon>Genisteae</taxon>
        <taxon>Lupinus</taxon>
    </lineage>
</organism>
<evidence type="ECO:0000256" key="1">
    <source>
        <dbReference type="ARBA" id="ARBA00004604"/>
    </source>
</evidence>
<dbReference type="FunFam" id="3.30.1370.10:FF:000014">
    <property type="entry name" value="KRR1 small subunit processome component"/>
    <property type="match status" value="1"/>
</dbReference>
<gene>
    <name evidence="12" type="ORF">TanjilG_29945</name>
</gene>
<dbReference type="InterPro" id="IPR048550">
    <property type="entry name" value="KRR1-like_KH1_euk"/>
</dbReference>
<feature type="domain" description="KRR1 small subunit processome component second KH" evidence="11">
    <location>
        <begin position="156"/>
        <end position="214"/>
    </location>
</feature>
<dbReference type="InterPro" id="IPR024166">
    <property type="entry name" value="rRNA_assembly_KRR1"/>
</dbReference>
<dbReference type="Pfam" id="PF21800">
    <property type="entry name" value="KH_KRR1_2nd"/>
    <property type="match status" value="1"/>
</dbReference>
<dbReference type="OMA" id="TPDIDKW"/>
<protein>
    <recommendedName>
        <fullName evidence="8">KRR1 small subunit processome component</fullName>
    </recommendedName>
    <alternativeName>
        <fullName evidence="8">KRR-R motif-containing protein 1</fullName>
    </alternativeName>
</protein>
<dbReference type="GO" id="GO:0003723">
    <property type="term" value="F:RNA binding"/>
    <property type="evidence" value="ECO:0007669"/>
    <property type="project" value="UniProtKB-KW"/>
</dbReference>
<feature type="region of interest" description="Disordered" evidence="9">
    <location>
        <begin position="274"/>
        <end position="316"/>
    </location>
</feature>
<proteinExistence type="inferred from homology"/>
<feature type="domain" description="KRR1 small subunit processome component first KH" evidence="10">
    <location>
        <begin position="60"/>
        <end position="140"/>
    </location>
</feature>
<evidence type="ECO:0000256" key="7">
    <source>
        <dbReference type="ARBA" id="ARBA00023274"/>
    </source>
</evidence>
<dbReference type="AlphaFoldDB" id="A0A1J7H1S1"/>
<evidence type="ECO:0000256" key="9">
    <source>
        <dbReference type="SAM" id="MobiDB-lite"/>
    </source>
</evidence>
<dbReference type="InterPro" id="IPR048548">
    <property type="entry name" value="KRR1-like_KH2"/>
</dbReference>
<evidence type="ECO:0000256" key="6">
    <source>
        <dbReference type="ARBA" id="ARBA00023242"/>
    </source>
</evidence>
<dbReference type="Gramene" id="OIW06524">
    <property type="protein sequence ID" value="OIW06524"/>
    <property type="gene ID" value="TanjilG_29945"/>
</dbReference>
<reference evidence="12 13" key="1">
    <citation type="journal article" date="2017" name="Plant Biotechnol. J.">
        <title>A comprehensive draft genome sequence for lupin (Lupinus angustifolius), an emerging health food: insights into plant-microbe interactions and legume evolution.</title>
        <authorList>
            <person name="Hane J.K."/>
            <person name="Ming Y."/>
            <person name="Kamphuis L.G."/>
            <person name="Nelson M.N."/>
            <person name="Garg G."/>
            <person name="Atkins C.A."/>
            <person name="Bayer P.E."/>
            <person name="Bravo A."/>
            <person name="Bringans S."/>
            <person name="Cannon S."/>
            <person name="Edwards D."/>
            <person name="Foley R."/>
            <person name="Gao L.L."/>
            <person name="Harrison M.J."/>
            <person name="Huang W."/>
            <person name="Hurgobin B."/>
            <person name="Li S."/>
            <person name="Liu C.W."/>
            <person name="McGrath A."/>
            <person name="Morahan G."/>
            <person name="Murray J."/>
            <person name="Weller J."/>
            <person name="Jian J."/>
            <person name="Singh K.B."/>
        </authorList>
    </citation>
    <scope>NUCLEOTIDE SEQUENCE [LARGE SCALE GENOMIC DNA]</scope>
    <source>
        <strain evidence="13">cv. Tanjil</strain>
        <tissue evidence="12">Whole plant</tissue>
    </source>
</reference>
<keyword evidence="13" id="KW-1185">Reference proteome</keyword>
<evidence type="ECO:0000256" key="8">
    <source>
        <dbReference type="PIRNR" id="PIRNR006515"/>
    </source>
</evidence>
<comment type="subunit">
    <text evidence="8">Component of the ribosomal small subunit (SSU) processome.</text>
</comment>
<comment type="function">
    <text evidence="8">Required for 40S ribosome biogenesis. Involved in nucleolar processing of pre-18S ribosomal RNA and ribosome assembly.</text>
</comment>
<dbReference type="SUPFAM" id="SSF54791">
    <property type="entry name" value="Eukaryotic type KH-domain (KH-domain type I)"/>
    <property type="match status" value="1"/>
</dbReference>
<dbReference type="EMBL" id="CM007368">
    <property type="protein sequence ID" value="OIW06524.1"/>
    <property type="molecule type" value="Genomic_DNA"/>
</dbReference>
<dbReference type="CDD" id="cd22393">
    <property type="entry name" value="KH-I_KRR1_rpt1"/>
    <property type="match status" value="1"/>
</dbReference>
<keyword evidence="6 8" id="KW-0539">Nucleus</keyword>
<dbReference type="Proteomes" id="UP000188354">
    <property type="component" value="Chromosome LG08"/>
</dbReference>
<dbReference type="GO" id="GO:0032040">
    <property type="term" value="C:small-subunit processome"/>
    <property type="evidence" value="ECO:0007669"/>
    <property type="project" value="TreeGrafter"/>
</dbReference>
<evidence type="ECO:0000256" key="4">
    <source>
        <dbReference type="ARBA" id="ARBA00022552"/>
    </source>
</evidence>
<dbReference type="STRING" id="3871.A0A1J7H1S1"/>
<keyword evidence="3 8" id="KW-0690">Ribosome biogenesis</keyword>
<comment type="subcellular location">
    <subcellularLocation>
        <location evidence="1 8">Nucleus</location>
        <location evidence="1 8">Nucleolus</location>
    </subcellularLocation>
</comment>
<evidence type="ECO:0000256" key="5">
    <source>
        <dbReference type="ARBA" id="ARBA00022884"/>
    </source>
</evidence>
<dbReference type="PANTHER" id="PTHR12581">
    <property type="entry name" value="HIV-1 REV BINDING PROTEIN 2, 3"/>
    <property type="match status" value="1"/>
</dbReference>
<evidence type="ECO:0000256" key="3">
    <source>
        <dbReference type="ARBA" id="ARBA00022517"/>
    </source>
</evidence>
<dbReference type="InterPro" id="IPR048549">
    <property type="entry name" value="KRR1-like_KH2_euk"/>
</dbReference>